<dbReference type="InterPro" id="IPR051400">
    <property type="entry name" value="HAD-like_hydrolase"/>
</dbReference>
<sequence>MYKAIIFDLDETLLDRTSSLRDFFCAQAQRLELSYSCGVEQAQERFLELDQRGRVLKVDVYRQLLKELLPNSPFSENVLAEDCERNFWRHAKAFDGFDRLFATISKLNAKTGLITNGRTHIQLRSLLALDLDLLVDAYLICQAEGLRKPDIAIFQRAANQLGVEAQDCLFVGDNPKADILGAQSAGMKAAWFDNGALPPAGTDFTPELVIHSLGDLQSHLNEVYQPA</sequence>
<dbReference type="Pfam" id="PF00702">
    <property type="entry name" value="Hydrolase"/>
    <property type="match status" value="1"/>
</dbReference>
<dbReference type="Gene3D" id="1.20.120.710">
    <property type="entry name" value="Haloacid dehalogenase hydrolase-like domain"/>
    <property type="match status" value="1"/>
</dbReference>
<proteinExistence type="predicted"/>
<gene>
    <name evidence="5" type="primary">yjjG</name>
    <name evidence="5" type="ORF">PsAD2_02214</name>
</gene>
<dbReference type="RefSeq" id="WP_068005807.1">
    <property type="nucleotide sequence ID" value="NZ_FOFM01000001.1"/>
</dbReference>
<organism evidence="5 6">
    <name type="scientific">Pseudovibrio axinellae</name>
    <dbReference type="NCBI Taxonomy" id="989403"/>
    <lineage>
        <taxon>Bacteria</taxon>
        <taxon>Pseudomonadati</taxon>
        <taxon>Pseudomonadota</taxon>
        <taxon>Alphaproteobacteria</taxon>
        <taxon>Hyphomicrobiales</taxon>
        <taxon>Stappiaceae</taxon>
        <taxon>Pseudovibrio</taxon>
    </lineage>
</organism>
<keyword evidence="2" id="KW-0479">Metal-binding</keyword>
<dbReference type="InterPro" id="IPR036412">
    <property type="entry name" value="HAD-like_sf"/>
</dbReference>
<dbReference type="GO" id="GO:0044281">
    <property type="term" value="P:small molecule metabolic process"/>
    <property type="evidence" value="ECO:0007669"/>
    <property type="project" value="UniProtKB-ARBA"/>
</dbReference>
<comment type="caution">
    <text evidence="5">The sequence shown here is derived from an EMBL/GenBank/DDBJ whole genome shotgun (WGS) entry which is preliminary data.</text>
</comment>
<dbReference type="EMBL" id="LMCB01000017">
    <property type="protein sequence ID" value="KZL18699.1"/>
    <property type="molecule type" value="Genomic_DNA"/>
</dbReference>
<keyword evidence="4" id="KW-0460">Magnesium</keyword>
<dbReference type="SFLD" id="SFLDS00003">
    <property type="entry name" value="Haloacid_Dehalogenase"/>
    <property type="match status" value="1"/>
</dbReference>
<dbReference type="InterPro" id="IPR023214">
    <property type="entry name" value="HAD_sf"/>
</dbReference>
<evidence type="ECO:0000256" key="4">
    <source>
        <dbReference type="ARBA" id="ARBA00022842"/>
    </source>
</evidence>
<dbReference type="NCBIfam" id="TIGR01509">
    <property type="entry name" value="HAD-SF-IA-v3"/>
    <property type="match status" value="1"/>
</dbReference>
<protein>
    <submittedName>
        <fullName evidence="5">Pyrimidine 5'-nucleotidase YjjG</fullName>
        <ecNumber evidence="5">3.1.3.5</ecNumber>
    </submittedName>
</protein>
<dbReference type="NCBIfam" id="TIGR01549">
    <property type="entry name" value="HAD-SF-IA-v1"/>
    <property type="match status" value="1"/>
</dbReference>
<dbReference type="PANTHER" id="PTHR46470:SF2">
    <property type="entry name" value="GLYCERALDEHYDE 3-PHOSPHATE PHOSPHATASE"/>
    <property type="match status" value="1"/>
</dbReference>
<dbReference type="PANTHER" id="PTHR46470">
    <property type="entry name" value="N-ACYLNEURAMINATE-9-PHOSPHATASE"/>
    <property type="match status" value="1"/>
</dbReference>
<comment type="cofactor">
    <cofactor evidence="1">
        <name>Mg(2+)</name>
        <dbReference type="ChEBI" id="CHEBI:18420"/>
    </cofactor>
</comment>
<accession>A0A165YBV7</accession>
<evidence type="ECO:0000256" key="3">
    <source>
        <dbReference type="ARBA" id="ARBA00022801"/>
    </source>
</evidence>
<dbReference type="GO" id="GO:0008253">
    <property type="term" value="F:5'-nucleotidase activity"/>
    <property type="evidence" value="ECO:0007669"/>
    <property type="project" value="UniProtKB-EC"/>
</dbReference>
<evidence type="ECO:0000313" key="5">
    <source>
        <dbReference type="EMBL" id="KZL18699.1"/>
    </source>
</evidence>
<name>A0A165YBV7_9HYPH</name>
<dbReference type="STRING" id="989403.SAMN05421798_101827"/>
<evidence type="ECO:0000256" key="2">
    <source>
        <dbReference type="ARBA" id="ARBA00022723"/>
    </source>
</evidence>
<evidence type="ECO:0000256" key="1">
    <source>
        <dbReference type="ARBA" id="ARBA00001946"/>
    </source>
</evidence>
<evidence type="ECO:0000313" key="6">
    <source>
        <dbReference type="Proteomes" id="UP000076577"/>
    </source>
</evidence>
<dbReference type="AlphaFoldDB" id="A0A165YBV7"/>
<dbReference type="InterPro" id="IPR006439">
    <property type="entry name" value="HAD-SF_hydro_IA"/>
</dbReference>
<dbReference type="Proteomes" id="UP000076577">
    <property type="component" value="Unassembled WGS sequence"/>
</dbReference>
<reference evidence="5 6" key="1">
    <citation type="journal article" date="2016" name="Front. Microbiol.">
        <title>Comparative Genomic Analysis Reveals a Diverse Repertoire of Genes Involved in Prokaryote-Eukaryote Interactions within the Pseudovibrio Genus.</title>
        <authorList>
            <person name="Romano S."/>
            <person name="Fernandez-Guerra A."/>
            <person name="Reen F.J."/>
            <person name="Glockner F.O."/>
            <person name="Crowley S.P."/>
            <person name="O'Sullivan O."/>
            <person name="Cotter P.D."/>
            <person name="Adams C."/>
            <person name="Dobson A.D."/>
            <person name="O'Gara F."/>
        </authorList>
    </citation>
    <scope>NUCLEOTIDE SEQUENCE [LARGE SCALE GENOMIC DNA]</scope>
    <source>
        <strain evidence="5 6">Ad2</strain>
    </source>
</reference>
<dbReference type="EC" id="3.1.3.5" evidence="5"/>
<dbReference type="PATRIC" id="fig|989403.3.peg.2366"/>
<keyword evidence="6" id="KW-1185">Reference proteome</keyword>
<dbReference type="PRINTS" id="PR00413">
    <property type="entry name" value="HADHALOGNASE"/>
</dbReference>
<dbReference type="SFLD" id="SFLDG01129">
    <property type="entry name" value="C1.5:_HAD__Beta-PGM__Phosphata"/>
    <property type="match status" value="1"/>
</dbReference>
<keyword evidence="3 5" id="KW-0378">Hydrolase</keyword>
<dbReference type="OrthoDB" id="9809962at2"/>
<dbReference type="Gene3D" id="3.40.50.1000">
    <property type="entry name" value="HAD superfamily/HAD-like"/>
    <property type="match status" value="1"/>
</dbReference>
<dbReference type="GO" id="GO:0046872">
    <property type="term" value="F:metal ion binding"/>
    <property type="evidence" value="ECO:0007669"/>
    <property type="project" value="UniProtKB-KW"/>
</dbReference>
<dbReference type="SUPFAM" id="SSF56784">
    <property type="entry name" value="HAD-like"/>
    <property type="match status" value="1"/>
</dbReference>